<dbReference type="InterPro" id="IPR021799">
    <property type="entry name" value="PIN-like_prokaryotic"/>
</dbReference>
<dbReference type="AlphaFoldDB" id="A0A081C6W6"/>
<evidence type="ECO:0008006" key="3">
    <source>
        <dbReference type="Google" id="ProtNLM"/>
    </source>
</evidence>
<evidence type="ECO:0000313" key="2">
    <source>
        <dbReference type="Proteomes" id="UP000030661"/>
    </source>
</evidence>
<dbReference type="Proteomes" id="UP000030661">
    <property type="component" value="Unassembled WGS sequence"/>
</dbReference>
<dbReference type="EMBL" id="DF820472">
    <property type="protein sequence ID" value="GAK60321.1"/>
    <property type="molecule type" value="Genomic_DNA"/>
</dbReference>
<gene>
    <name evidence="1" type="ORF">U27_00212</name>
</gene>
<accession>A0A081C6W6</accession>
<reference evidence="1" key="1">
    <citation type="journal article" date="2015" name="PeerJ">
        <title>First genomic representation of candidate bacterial phylum KSB3 points to enhanced environmental sensing as a trigger of wastewater bulking.</title>
        <authorList>
            <person name="Sekiguchi Y."/>
            <person name="Ohashi A."/>
            <person name="Parks D.H."/>
            <person name="Yamauchi T."/>
            <person name="Tyson G.W."/>
            <person name="Hugenholtz P."/>
        </authorList>
    </citation>
    <scope>NUCLEOTIDE SEQUENCE [LARGE SCALE GENOMIC DNA]</scope>
</reference>
<dbReference type="Pfam" id="PF11848">
    <property type="entry name" value="DUF3368"/>
    <property type="match status" value="1"/>
</dbReference>
<sequence>MKVISNTSPLIGFAKIKQLPLLQQLFQRIMIPQMVYDEFFEACTSIEGQHFRAVSQDFIEIIHVEHLYPFSRRLDRGEQEVLTLAIEEQADLLLLDDRKAFNEAKELHIHVASTRTILTLAEERHLISSYQEIEGALRRQQFYLPRY</sequence>
<name>A0A081C6W6_VECG1</name>
<dbReference type="HOGENOM" id="CLU_115769_0_1_0"/>
<organism evidence="1">
    <name type="scientific">Vecturithrix granuli</name>
    <dbReference type="NCBI Taxonomy" id="1499967"/>
    <lineage>
        <taxon>Bacteria</taxon>
        <taxon>Candidatus Moduliflexota</taxon>
        <taxon>Candidatus Vecturitrichia</taxon>
        <taxon>Candidatus Vecturitrichales</taxon>
        <taxon>Candidatus Vecturitrichaceae</taxon>
        <taxon>Candidatus Vecturithrix</taxon>
    </lineage>
</organism>
<keyword evidence="2" id="KW-1185">Reference proteome</keyword>
<dbReference type="PANTHER" id="PTHR39550">
    <property type="entry name" value="SLL0658 PROTEIN"/>
    <property type="match status" value="1"/>
</dbReference>
<evidence type="ECO:0000313" key="1">
    <source>
        <dbReference type="EMBL" id="GAK60321.1"/>
    </source>
</evidence>
<dbReference type="eggNOG" id="COG2405">
    <property type="taxonomic scope" value="Bacteria"/>
</dbReference>
<dbReference type="PANTHER" id="PTHR39550:SF1">
    <property type="entry name" value="SLL0658 PROTEIN"/>
    <property type="match status" value="1"/>
</dbReference>
<protein>
    <recommendedName>
        <fullName evidence="3">PIN domain-containing protein</fullName>
    </recommendedName>
</protein>
<proteinExistence type="predicted"/>
<dbReference type="STRING" id="1499967.U27_00212"/>